<dbReference type="InterPro" id="IPR013087">
    <property type="entry name" value="Znf_C2H2_type"/>
</dbReference>
<dbReference type="FunFam" id="3.30.160.60:FF:001102">
    <property type="entry name" value="Transcription factor IIIA"/>
    <property type="match status" value="1"/>
</dbReference>
<organism evidence="11 12">
    <name type="scientific">Mycena indigotica</name>
    <dbReference type="NCBI Taxonomy" id="2126181"/>
    <lineage>
        <taxon>Eukaryota</taxon>
        <taxon>Fungi</taxon>
        <taxon>Dikarya</taxon>
        <taxon>Basidiomycota</taxon>
        <taxon>Agaricomycotina</taxon>
        <taxon>Agaricomycetes</taxon>
        <taxon>Agaricomycetidae</taxon>
        <taxon>Agaricales</taxon>
        <taxon>Marasmiineae</taxon>
        <taxon>Mycenaceae</taxon>
        <taxon>Mycena</taxon>
    </lineage>
</organism>
<dbReference type="Pfam" id="PF00096">
    <property type="entry name" value="zf-C2H2"/>
    <property type="match status" value="2"/>
</dbReference>
<evidence type="ECO:0000256" key="3">
    <source>
        <dbReference type="ARBA" id="ARBA00022737"/>
    </source>
</evidence>
<feature type="domain" description="C2H2-type" evidence="10">
    <location>
        <begin position="186"/>
        <end position="213"/>
    </location>
</feature>
<dbReference type="GO" id="GO:0005667">
    <property type="term" value="C:transcription regulator complex"/>
    <property type="evidence" value="ECO:0007669"/>
    <property type="project" value="TreeGrafter"/>
</dbReference>
<keyword evidence="4 8" id="KW-0863">Zinc-finger</keyword>
<name>A0A8H6WE81_9AGAR</name>
<keyword evidence="3" id="KW-0677">Repeat</keyword>
<dbReference type="PROSITE" id="PS00028">
    <property type="entry name" value="ZINC_FINGER_C2H2_1"/>
    <property type="match status" value="2"/>
</dbReference>
<dbReference type="GO" id="GO:0000978">
    <property type="term" value="F:RNA polymerase II cis-regulatory region sequence-specific DNA binding"/>
    <property type="evidence" value="ECO:0007669"/>
    <property type="project" value="TreeGrafter"/>
</dbReference>
<keyword evidence="6" id="KW-0238">DNA-binding</keyword>
<evidence type="ECO:0000313" key="12">
    <source>
        <dbReference type="Proteomes" id="UP000636479"/>
    </source>
</evidence>
<dbReference type="GO" id="GO:0008270">
    <property type="term" value="F:zinc ion binding"/>
    <property type="evidence" value="ECO:0007669"/>
    <property type="project" value="UniProtKB-KW"/>
</dbReference>
<dbReference type="RefSeq" id="XP_037225472.1">
    <property type="nucleotide sequence ID" value="XM_037357562.1"/>
</dbReference>
<dbReference type="GO" id="GO:0000981">
    <property type="term" value="F:DNA-binding transcription factor activity, RNA polymerase II-specific"/>
    <property type="evidence" value="ECO:0007669"/>
    <property type="project" value="TreeGrafter"/>
</dbReference>
<evidence type="ECO:0000313" key="11">
    <source>
        <dbReference type="EMBL" id="KAF7315449.1"/>
    </source>
</evidence>
<dbReference type="OrthoDB" id="6077919at2759"/>
<evidence type="ECO:0000256" key="4">
    <source>
        <dbReference type="ARBA" id="ARBA00022771"/>
    </source>
</evidence>
<dbReference type="GeneID" id="59340078"/>
<dbReference type="GO" id="GO:0000785">
    <property type="term" value="C:chromatin"/>
    <property type="evidence" value="ECO:0007669"/>
    <property type="project" value="TreeGrafter"/>
</dbReference>
<dbReference type="PROSITE" id="PS50157">
    <property type="entry name" value="ZINC_FINGER_C2H2_2"/>
    <property type="match status" value="2"/>
</dbReference>
<evidence type="ECO:0000259" key="10">
    <source>
        <dbReference type="PROSITE" id="PS50157"/>
    </source>
</evidence>
<feature type="domain" description="C2H2-type" evidence="10">
    <location>
        <begin position="214"/>
        <end position="243"/>
    </location>
</feature>
<evidence type="ECO:0000256" key="6">
    <source>
        <dbReference type="ARBA" id="ARBA00023125"/>
    </source>
</evidence>
<protein>
    <recommendedName>
        <fullName evidence="10">C2H2-type domain-containing protein</fullName>
    </recommendedName>
</protein>
<evidence type="ECO:0000256" key="2">
    <source>
        <dbReference type="ARBA" id="ARBA00022723"/>
    </source>
</evidence>
<keyword evidence="2" id="KW-0479">Metal-binding</keyword>
<sequence>MPVLTGPTLLLPPLASPSPMSYPPSDPRRGHERPVLPPIQDLIREISSPRAPPESPATTLARLRVNEEDRYNPATYPRSSSSRPPSRSHPDPSSYASSTTRYHTVPYDRSRANPGLYPDYQQQQQQQQPRTVSYDRAYSTYDPRPGPSHPQGYYPPPTMPTSIAVPHYQPSGVPAYATPESSATKYECPYCGKGFTRPSSLKIHLNSHTGEKPFVCPVEGCGRSFSVLSNMRRHARVHVAPSAMDVDGTPSLHPTTSSSSSRTHRRRTSSASSNSRRSHSVSSDEEEEDFGRPEQRTRQGR</sequence>
<comment type="caution">
    <text evidence="11">The sequence shown here is derived from an EMBL/GenBank/DDBJ whole genome shotgun (WGS) entry which is preliminary data.</text>
</comment>
<dbReference type="PANTHER" id="PTHR14003">
    <property type="entry name" value="TRANSCRIPTIONAL REPRESSOR PROTEIN YY"/>
    <property type="match status" value="1"/>
</dbReference>
<dbReference type="EMBL" id="JACAZF010000001">
    <property type="protein sequence ID" value="KAF7315449.1"/>
    <property type="molecule type" value="Genomic_DNA"/>
</dbReference>
<comment type="subcellular location">
    <subcellularLocation>
        <location evidence="1">Nucleus</location>
    </subcellularLocation>
</comment>
<keyword evidence="7" id="KW-0539">Nucleus</keyword>
<dbReference type="AlphaFoldDB" id="A0A8H6WE81"/>
<feature type="compositionally biased region" description="Pro residues" evidence="9">
    <location>
        <begin position="14"/>
        <end position="25"/>
    </location>
</feature>
<evidence type="ECO:0000256" key="1">
    <source>
        <dbReference type="ARBA" id="ARBA00004123"/>
    </source>
</evidence>
<accession>A0A8H6WE81</accession>
<proteinExistence type="predicted"/>
<keyword evidence="12" id="KW-1185">Reference proteome</keyword>
<dbReference type="FunFam" id="3.30.160.60:FF:001465">
    <property type="entry name" value="Zinc finger protein 560"/>
    <property type="match status" value="1"/>
</dbReference>
<evidence type="ECO:0000256" key="7">
    <source>
        <dbReference type="ARBA" id="ARBA00023242"/>
    </source>
</evidence>
<evidence type="ECO:0000256" key="5">
    <source>
        <dbReference type="ARBA" id="ARBA00022833"/>
    </source>
</evidence>
<evidence type="ECO:0000256" key="8">
    <source>
        <dbReference type="PROSITE-ProRule" id="PRU00042"/>
    </source>
</evidence>
<dbReference type="Gene3D" id="3.30.160.60">
    <property type="entry name" value="Classic Zinc Finger"/>
    <property type="match status" value="2"/>
</dbReference>
<feature type="region of interest" description="Disordered" evidence="9">
    <location>
        <begin position="1"/>
        <end position="152"/>
    </location>
</feature>
<dbReference type="SUPFAM" id="SSF57667">
    <property type="entry name" value="beta-beta-alpha zinc fingers"/>
    <property type="match status" value="1"/>
</dbReference>
<dbReference type="GO" id="GO:0000122">
    <property type="term" value="P:negative regulation of transcription by RNA polymerase II"/>
    <property type="evidence" value="ECO:0007669"/>
    <property type="project" value="UniProtKB-ARBA"/>
</dbReference>
<keyword evidence="5" id="KW-0862">Zinc</keyword>
<evidence type="ECO:0000256" key="9">
    <source>
        <dbReference type="SAM" id="MobiDB-lite"/>
    </source>
</evidence>
<feature type="region of interest" description="Disordered" evidence="9">
    <location>
        <begin position="241"/>
        <end position="301"/>
    </location>
</feature>
<feature type="compositionally biased region" description="Basic and acidic residues" evidence="9">
    <location>
        <begin position="290"/>
        <end position="301"/>
    </location>
</feature>
<dbReference type="PANTHER" id="PTHR14003:SF19">
    <property type="entry name" value="YY2 TRANSCRIPTION FACTOR"/>
    <property type="match status" value="1"/>
</dbReference>
<dbReference type="Proteomes" id="UP000636479">
    <property type="component" value="Unassembled WGS sequence"/>
</dbReference>
<reference evidence="11" key="1">
    <citation type="submission" date="2020-05" db="EMBL/GenBank/DDBJ databases">
        <title>Mycena genomes resolve the evolution of fungal bioluminescence.</title>
        <authorList>
            <person name="Tsai I.J."/>
        </authorList>
    </citation>
    <scope>NUCLEOTIDE SEQUENCE</scope>
    <source>
        <strain evidence="11">171206Taipei</strain>
    </source>
</reference>
<dbReference type="SMART" id="SM00355">
    <property type="entry name" value="ZnF_C2H2"/>
    <property type="match status" value="2"/>
</dbReference>
<gene>
    <name evidence="11" type="ORF">MIND_00059800</name>
</gene>
<dbReference type="InterPro" id="IPR036236">
    <property type="entry name" value="Znf_C2H2_sf"/>
</dbReference>
<dbReference type="GO" id="GO:0031519">
    <property type="term" value="C:PcG protein complex"/>
    <property type="evidence" value="ECO:0007669"/>
    <property type="project" value="TreeGrafter"/>
</dbReference>